<dbReference type="AlphaFoldDB" id="A0AAV3U331"/>
<dbReference type="PANTHER" id="PTHR30203">
    <property type="entry name" value="OUTER MEMBRANE CATION EFFLUX PROTEIN"/>
    <property type="match status" value="1"/>
</dbReference>
<sequence>MIFYKFLVPITLALFGVVFWSAPTTAMEEPECSIPTIVRAEDLVRHSLACNGTQQAINARWQAQQLRAEVVGYLDDPKLSVGVAPQTLGDERFDDGYIVELSQPLPWPGVLSLRKQAAGAQADALEAMQLQGRVNLAKQVRLAYAQWQYHQQLLAINQRHQALWQEFLTVVRAKYAAGTAAKSDVLHATQEHHFLLQEAIELKARIERDLSEIKRLGNLEQGTRVELNTRLPLTDFPAEQWRSSMAKLDQQPRMQMLNAQQQQKNYELSLAEKDRYPSFNVMARYNSLWMNDEQRWVVGVGVNLPLAFGKRSRREDCLRAEQRALRWEEQDLNAELREVLTQTHSHWQQAQDVYALYQQDLLPLAEETLTTAQDEYQSGSGDFLTLLTAQRQLLSTQRAAEKALRDQYMQFSQLLAASGVVFETDLYADASEDASNE</sequence>
<keyword evidence="3" id="KW-1185">Reference proteome</keyword>
<evidence type="ECO:0000256" key="1">
    <source>
        <dbReference type="ARBA" id="ARBA00007613"/>
    </source>
</evidence>
<dbReference type="Gene3D" id="1.20.1600.10">
    <property type="entry name" value="Outer membrane efflux proteins (OEP)"/>
    <property type="match status" value="1"/>
</dbReference>
<dbReference type="SUPFAM" id="SSF56954">
    <property type="entry name" value="Outer membrane efflux proteins (OEP)"/>
    <property type="match status" value="1"/>
</dbReference>
<comment type="similarity">
    <text evidence="1">Belongs to the outer membrane factor (OMF) (TC 1.B.17) family.</text>
</comment>
<dbReference type="RefSeq" id="WP_345422052.1">
    <property type="nucleotide sequence ID" value="NZ_AP031496.1"/>
</dbReference>
<dbReference type="PANTHER" id="PTHR30203:SF24">
    <property type="entry name" value="BLR4935 PROTEIN"/>
    <property type="match status" value="1"/>
</dbReference>
<protein>
    <recommendedName>
        <fullName evidence="4">TolC family protein</fullName>
    </recommendedName>
</protein>
<reference evidence="3" key="1">
    <citation type="journal article" date="2019" name="Int. J. Syst. Evol. Microbiol.">
        <title>The Global Catalogue of Microorganisms (GCM) 10K type strain sequencing project: providing services to taxonomists for standard genome sequencing and annotation.</title>
        <authorList>
            <consortium name="The Broad Institute Genomics Platform"/>
            <consortium name="The Broad Institute Genome Sequencing Center for Infectious Disease"/>
            <person name="Wu L."/>
            <person name="Ma J."/>
        </authorList>
    </citation>
    <scope>NUCLEOTIDE SEQUENCE [LARGE SCALE GENOMIC DNA]</scope>
    <source>
        <strain evidence="3">JCM 19134</strain>
    </source>
</reference>
<dbReference type="Proteomes" id="UP001409585">
    <property type="component" value="Unassembled WGS sequence"/>
</dbReference>
<evidence type="ECO:0008006" key="4">
    <source>
        <dbReference type="Google" id="ProtNLM"/>
    </source>
</evidence>
<accession>A0AAV3U331</accession>
<proteinExistence type="inferred from homology"/>
<dbReference type="EMBL" id="BAABLX010000020">
    <property type="protein sequence ID" value="GAA4943959.1"/>
    <property type="molecule type" value="Genomic_DNA"/>
</dbReference>
<dbReference type="GO" id="GO:0015562">
    <property type="term" value="F:efflux transmembrane transporter activity"/>
    <property type="evidence" value="ECO:0007669"/>
    <property type="project" value="InterPro"/>
</dbReference>
<dbReference type="InterPro" id="IPR003423">
    <property type="entry name" value="OMP_efflux"/>
</dbReference>
<dbReference type="InterPro" id="IPR010131">
    <property type="entry name" value="MdtP/NodT-like"/>
</dbReference>
<comment type="caution">
    <text evidence="2">The sequence shown here is derived from an EMBL/GenBank/DDBJ whole genome shotgun (WGS) entry which is preliminary data.</text>
</comment>
<dbReference type="Pfam" id="PF02321">
    <property type="entry name" value="OEP"/>
    <property type="match status" value="2"/>
</dbReference>
<gene>
    <name evidence="2" type="ORF">GCM10025791_23510</name>
</gene>
<evidence type="ECO:0000313" key="2">
    <source>
        <dbReference type="EMBL" id="GAA4943959.1"/>
    </source>
</evidence>
<organism evidence="2 3">
    <name type="scientific">Halioxenophilus aromaticivorans</name>
    <dbReference type="NCBI Taxonomy" id="1306992"/>
    <lineage>
        <taxon>Bacteria</taxon>
        <taxon>Pseudomonadati</taxon>
        <taxon>Pseudomonadota</taxon>
        <taxon>Gammaproteobacteria</taxon>
        <taxon>Alteromonadales</taxon>
        <taxon>Alteromonadaceae</taxon>
        <taxon>Halioxenophilus</taxon>
    </lineage>
</organism>
<name>A0AAV3U331_9ALTE</name>
<evidence type="ECO:0000313" key="3">
    <source>
        <dbReference type="Proteomes" id="UP001409585"/>
    </source>
</evidence>